<dbReference type="SMART" id="SM00086">
    <property type="entry name" value="PAC"/>
    <property type="match status" value="1"/>
</dbReference>
<dbReference type="AlphaFoldDB" id="A0A410H530"/>
<dbReference type="PROSITE" id="PS50112">
    <property type="entry name" value="PAS"/>
    <property type="match status" value="1"/>
</dbReference>
<organism evidence="11 12">
    <name type="scientific">Hydrogenovibrio thermophilus</name>
    <dbReference type="NCBI Taxonomy" id="265883"/>
    <lineage>
        <taxon>Bacteria</taxon>
        <taxon>Pseudomonadati</taxon>
        <taxon>Pseudomonadota</taxon>
        <taxon>Gammaproteobacteria</taxon>
        <taxon>Thiotrichales</taxon>
        <taxon>Piscirickettsiaceae</taxon>
        <taxon>Hydrogenovibrio</taxon>
    </lineage>
</organism>
<dbReference type="SMART" id="SM00091">
    <property type="entry name" value="PAS"/>
    <property type="match status" value="3"/>
</dbReference>
<evidence type="ECO:0000256" key="2">
    <source>
        <dbReference type="ARBA" id="ARBA00022481"/>
    </source>
</evidence>
<dbReference type="InterPro" id="IPR004089">
    <property type="entry name" value="MCPsignal_dom"/>
</dbReference>
<dbReference type="Gene3D" id="1.20.120.30">
    <property type="entry name" value="Aspartate receptor, ligand-binding domain"/>
    <property type="match status" value="1"/>
</dbReference>
<dbReference type="Pfam" id="PF08447">
    <property type="entry name" value="PAS_3"/>
    <property type="match status" value="1"/>
</dbReference>
<dbReference type="PANTHER" id="PTHR43531:SF14">
    <property type="entry name" value="METHYL-ACCEPTING CHEMOTAXIS PROTEIN I-RELATED"/>
    <property type="match status" value="1"/>
</dbReference>
<dbReference type="NCBIfam" id="TIGR00229">
    <property type="entry name" value="sensory_box"/>
    <property type="match status" value="1"/>
</dbReference>
<dbReference type="InterPro" id="IPR003660">
    <property type="entry name" value="HAMP_dom"/>
</dbReference>
<evidence type="ECO:0000256" key="6">
    <source>
        <dbReference type="SAM" id="MobiDB-lite"/>
    </source>
</evidence>
<comment type="subcellular location">
    <subcellularLocation>
        <location evidence="1">Membrane</location>
    </subcellularLocation>
</comment>
<dbReference type="InterPro" id="IPR035965">
    <property type="entry name" value="PAS-like_dom_sf"/>
</dbReference>
<keyword evidence="12" id="KW-1185">Reference proteome</keyword>
<evidence type="ECO:0000259" key="8">
    <source>
        <dbReference type="PROSITE" id="PS50111"/>
    </source>
</evidence>
<evidence type="ECO:0000259" key="9">
    <source>
        <dbReference type="PROSITE" id="PS50112"/>
    </source>
</evidence>
<feature type="domain" description="HAMP" evidence="10">
    <location>
        <begin position="432"/>
        <end position="484"/>
    </location>
</feature>
<dbReference type="GO" id="GO:0007165">
    <property type="term" value="P:signal transduction"/>
    <property type="evidence" value="ECO:0007669"/>
    <property type="project" value="UniProtKB-KW"/>
</dbReference>
<dbReference type="Pfam" id="PF13188">
    <property type="entry name" value="PAS_8"/>
    <property type="match status" value="1"/>
</dbReference>
<dbReference type="Pfam" id="PF00015">
    <property type="entry name" value="MCPsignal"/>
    <property type="match status" value="1"/>
</dbReference>
<dbReference type="GO" id="GO:0006935">
    <property type="term" value="P:chemotaxis"/>
    <property type="evidence" value="ECO:0007669"/>
    <property type="project" value="TreeGrafter"/>
</dbReference>
<feature type="region of interest" description="Disordered" evidence="6">
    <location>
        <begin position="858"/>
        <end position="924"/>
    </location>
</feature>
<dbReference type="PANTHER" id="PTHR43531">
    <property type="entry name" value="PROTEIN ICFG"/>
    <property type="match status" value="1"/>
</dbReference>
<accession>A0A410H530</accession>
<evidence type="ECO:0000256" key="4">
    <source>
        <dbReference type="ARBA" id="ARBA00029447"/>
    </source>
</evidence>
<feature type="transmembrane region" description="Helical" evidence="7">
    <location>
        <begin position="191"/>
        <end position="210"/>
    </location>
</feature>
<feature type="domain" description="Methyl-accepting transducer" evidence="8">
    <location>
        <begin position="489"/>
        <end position="718"/>
    </location>
</feature>
<dbReference type="SMART" id="SM00283">
    <property type="entry name" value="MA"/>
    <property type="match status" value="1"/>
</dbReference>
<dbReference type="CDD" id="cd11386">
    <property type="entry name" value="MCP_signal"/>
    <property type="match status" value="1"/>
</dbReference>
<dbReference type="InterPro" id="IPR013655">
    <property type="entry name" value="PAS_fold_3"/>
</dbReference>
<feature type="compositionally biased region" description="Polar residues" evidence="6">
    <location>
        <begin position="526"/>
        <end position="541"/>
    </location>
</feature>
<dbReference type="CDD" id="cd00130">
    <property type="entry name" value="PAS"/>
    <property type="match status" value="1"/>
</dbReference>
<name>A0A410H530_9GAMM</name>
<dbReference type="InterPro" id="IPR025991">
    <property type="entry name" value="Chemoreceptor_zinc-bind_dom"/>
</dbReference>
<dbReference type="InterPro" id="IPR051310">
    <property type="entry name" value="MCP_chemotaxis"/>
</dbReference>
<keyword evidence="2" id="KW-0488">Methylation</keyword>
<dbReference type="RefSeq" id="WP_128385307.1">
    <property type="nucleotide sequence ID" value="NZ_CP035033.1"/>
</dbReference>
<dbReference type="Gene3D" id="1.10.287.950">
    <property type="entry name" value="Methyl-accepting chemotaxis protein"/>
    <property type="match status" value="1"/>
</dbReference>
<dbReference type="SUPFAM" id="SSF58104">
    <property type="entry name" value="Methyl-accepting chemotaxis protein (MCP) signaling domain"/>
    <property type="match status" value="1"/>
</dbReference>
<feature type="compositionally biased region" description="Low complexity" evidence="6">
    <location>
        <begin position="511"/>
        <end position="524"/>
    </location>
</feature>
<dbReference type="InterPro" id="IPR000014">
    <property type="entry name" value="PAS"/>
</dbReference>
<keyword evidence="7" id="KW-0472">Membrane</keyword>
<dbReference type="InterPro" id="IPR001610">
    <property type="entry name" value="PAC"/>
</dbReference>
<protein>
    <submittedName>
        <fullName evidence="11">PAS domain S-box protein</fullName>
    </submittedName>
</protein>
<evidence type="ECO:0000313" key="12">
    <source>
        <dbReference type="Proteomes" id="UP000285478"/>
    </source>
</evidence>
<evidence type="ECO:0000256" key="3">
    <source>
        <dbReference type="ARBA" id="ARBA00023224"/>
    </source>
</evidence>
<dbReference type="EMBL" id="CP035033">
    <property type="protein sequence ID" value="QAB15996.1"/>
    <property type="molecule type" value="Genomic_DNA"/>
</dbReference>
<proteinExistence type="inferred from homology"/>
<gene>
    <name evidence="11" type="ORF">EPV75_10120</name>
</gene>
<feature type="region of interest" description="Disordered" evidence="6">
    <location>
        <begin position="507"/>
        <end position="567"/>
    </location>
</feature>
<dbReference type="GO" id="GO:0004888">
    <property type="term" value="F:transmembrane signaling receptor activity"/>
    <property type="evidence" value="ECO:0007669"/>
    <property type="project" value="TreeGrafter"/>
</dbReference>
<dbReference type="Proteomes" id="UP000285478">
    <property type="component" value="Chromosome"/>
</dbReference>
<dbReference type="KEGG" id="htr:EPV75_10120"/>
<comment type="similarity">
    <text evidence="4">Belongs to the methyl-accepting chemotaxis (MCP) protein family.</text>
</comment>
<feature type="compositionally biased region" description="Polar residues" evidence="6">
    <location>
        <begin position="877"/>
        <end position="886"/>
    </location>
</feature>
<dbReference type="GO" id="GO:0005886">
    <property type="term" value="C:plasma membrane"/>
    <property type="evidence" value="ECO:0007669"/>
    <property type="project" value="TreeGrafter"/>
</dbReference>
<dbReference type="FunFam" id="1.10.287.950:FF:000001">
    <property type="entry name" value="Methyl-accepting chemotaxis sensory transducer"/>
    <property type="match status" value="1"/>
</dbReference>
<dbReference type="PROSITE" id="PS50111">
    <property type="entry name" value="CHEMOTAXIS_TRANSDUC_2"/>
    <property type="match status" value="1"/>
</dbReference>
<feature type="domain" description="PAS" evidence="9">
    <location>
        <begin position="28"/>
        <end position="54"/>
    </location>
</feature>
<dbReference type="Pfam" id="PF18947">
    <property type="entry name" value="HAMP_2"/>
    <property type="match status" value="1"/>
</dbReference>
<evidence type="ECO:0000256" key="5">
    <source>
        <dbReference type="PROSITE-ProRule" id="PRU00284"/>
    </source>
</evidence>
<evidence type="ECO:0000313" key="11">
    <source>
        <dbReference type="EMBL" id="QAB15996.1"/>
    </source>
</evidence>
<evidence type="ECO:0000256" key="1">
    <source>
        <dbReference type="ARBA" id="ARBA00004370"/>
    </source>
</evidence>
<feature type="compositionally biased region" description="Low complexity" evidence="6">
    <location>
        <begin position="542"/>
        <end position="556"/>
    </location>
</feature>
<evidence type="ECO:0000259" key="10">
    <source>
        <dbReference type="PROSITE" id="PS50885"/>
    </source>
</evidence>
<evidence type="ECO:0000256" key="7">
    <source>
        <dbReference type="SAM" id="Phobius"/>
    </source>
</evidence>
<dbReference type="PROSITE" id="PS50885">
    <property type="entry name" value="HAMP"/>
    <property type="match status" value="1"/>
</dbReference>
<keyword evidence="7" id="KW-0812">Transmembrane</keyword>
<feature type="transmembrane region" description="Helical" evidence="7">
    <location>
        <begin position="167"/>
        <end position="185"/>
    </location>
</feature>
<keyword evidence="7" id="KW-1133">Transmembrane helix</keyword>
<dbReference type="Pfam" id="PF13682">
    <property type="entry name" value="CZB"/>
    <property type="match status" value="1"/>
</dbReference>
<sequence>MNPAHPETHAPENEYIVPDNIALVSKTDLHGTITEVNDAFELASGFSREELIGQPHNIVRHSDVPKRVFKDMWHTLKMGATWSQVVKNRRKDGGYYWVKANVSPIYENNRHVGYLSFRTHVSESEKAATAEAYRQINAGKRHIQYGKVYQGINWPQMNWMAQMAPQWQLTLLMTVFAVIPFIWLTQHFLSVGLLAAISAMMLIPAFLYGLRLSRFQQSIQKALQNVSANEPINMSCHRPKHFVGQLINPVISAAISIRYAIEDNQAKVDEAAKLQTAINQISSNLMITDANLNIVYMNDEMQRFMQTEEAKLKEYLPQFEAGNLIGQNIDIFHHNAQHQRQLLNELKEPYVANIQIGDTHLEVNTIPIFNRAGSRTATLAEWRDKTQEIQLINQVQKTVNAAKNGLLDQRIDLSRVSGLARELSGAINEMMETIEHPISQAVDLGVALSEGNLTQHMQGEFKGRFALLQDSLNVAVENLSNMMNQTRIAIHNVNTCANEISQSSLSLNERTQSQAASLQQTAASMEQMTSAVQQNADNAGKSSQVTQTTARQAAQSETVMSKAEDSMKQIHESSQKINEIIGLIDSIAFQTNLLALNAAVEAARAGEHGKGFAVVAGEVRSLAGKSSEAARDIRQLIEDTVSKVSEGTDQVRASGEELHNIVAAIENVNEMIDDIAVSSHEQSEGVKQANQAIADIDSAVQENAALVEETTAMAEDLSGMAESMESNVAQFTLKPPTHEHNALKVGNFDFAAARRAHRQWRVKVRAYLNDFEIDFNRQSADDPTLCPLGTWLYQEGQTYQSLPSFQVLEKSHANLHAFIGRIFDLKDIGDMEQANDEMQKLEGLSLEVIEHIHALEDEISMGESRPQKAIKPEIQAPESSQPQPNKVTRIHQASAPIKQEHPDLDLAAATPQSPSEPEDDWNDF</sequence>
<keyword evidence="3 5" id="KW-0807">Transducer</keyword>
<reference evidence="11 12" key="1">
    <citation type="journal article" date="2018" name="Environ. Microbiol.">
        <title>Genomes of ubiquitous marine and hypersaline Hydrogenovibrio, Thiomicrorhabdus and Thiomicrospira spp. encode a diversity of mechanisms to sustain chemolithoautotrophy in heterogeneous environments.</title>
        <authorList>
            <person name="Scott K.M."/>
            <person name="Williams J."/>
            <person name="Porter C.M.B."/>
            <person name="Russel S."/>
            <person name="Harmer T.L."/>
            <person name="Paul J.H."/>
            <person name="Antonen K.M."/>
            <person name="Bridges M.K."/>
            <person name="Camper G.J."/>
            <person name="Campla C.K."/>
            <person name="Casella L.G."/>
            <person name="Chase E."/>
            <person name="Conrad J.W."/>
            <person name="Cruz M.C."/>
            <person name="Dunlap D.S."/>
            <person name="Duran L."/>
            <person name="Fahsbender E.M."/>
            <person name="Goldsmith D.B."/>
            <person name="Keeley R.F."/>
            <person name="Kondoff M.R."/>
            <person name="Kussy B.I."/>
            <person name="Lane M.K."/>
            <person name="Lawler S."/>
            <person name="Leigh B.A."/>
            <person name="Lewis C."/>
            <person name="Lostal L.M."/>
            <person name="Marking D."/>
            <person name="Mancera P.A."/>
            <person name="McClenthan E.C."/>
            <person name="McIntyre E.A."/>
            <person name="Mine J.A."/>
            <person name="Modi S."/>
            <person name="Moore B.D."/>
            <person name="Morgan W.A."/>
            <person name="Nelson K.M."/>
            <person name="Nguyen K.N."/>
            <person name="Ogburn N."/>
            <person name="Parrino D.G."/>
            <person name="Pedapudi A.D."/>
            <person name="Pelham R.P."/>
            <person name="Preece A.M."/>
            <person name="Rampersad E.A."/>
            <person name="Richardson J.C."/>
            <person name="Rodgers C.M."/>
            <person name="Schaffer B.L."/>
            <person name="Sheridan N.E."/>
            <person name="Solone M.R."/>
            <person name="Staley Z.R."/>
            <person name="Tabuchi M."/>
            <person name="Waide R.J."/>
            <person name="Wanjugi P.W."/>
            <person name="Young S."/>
            <person name="Clum A."/>
            <person name="Daum C."/>
            <person name="Huntemann M."/>
            <person name="Ivanova N."/>
            <person name="Kyrpides N."/>
            <person name="Mikhailova N."/>
            <person name="Palaniappan K."/>
            <person name="Pillay M."/>
            <person name="Reddy T.B.K."/>
            <person name="Shapiro N."/>
            <person name="Stamatis D."/>
            <person name="Varghese N."/>
            <person name="Woyke T."/>
            <person name="Boden R."/>
            <person name="Freyermuth S.K."/>
            <person name="Kerfeld C.A."/>
        </authorList>
    </citation>
    <scope>NUCLEOTIDE SEQUENCE [LARGE SCALE GENOMIC DNA]</scope>
    <source>
        <strain evidence="11 12">JR-2</strain>
    </source>
</reference>
<dbReference type="SUPFAM" id="SSF55785">
    <property type="entry name" value="PYP-like sensor domain (PAS domain)"/>
    <property type="match status" value="1"/>
</dbReference>
<dbReference type="Gene3D" id="3.30.450.20">
    <property type="entry name" value="PAS domain"/>
    <property type="match status" value="2"/>
</dbReference>